<comment type="subcellular location">
    <subcellularLocation>
        <location evidence="1">Cell membrane</location>
        <topology evidence="1">Multi-pass membrane protein</topology>
    </subcellularLocation>
</comment>
<comment type="caution">
    <text evidence="8">The sequence shown here is derived from an EMBL/GenBank/DDBJ whole genome shotgun (WGS) entry which is preliminary data.</text>
</comment>
<dbReference type="Proteomes" id="UP000553209">
    <property type="component" value="Unassembled WGS sequence"/>
</dbReference>
<dbReference type="EMBL" id="JAAXPG010000038">
    <property type="protein sequence ID" value="NKZ01501.1"/>
    <property type="molecule type" value="Genomic_DNA"/>
</dbReference>
<evidence type="ECO:0000256" key="5">
    <source>
        <dbReference type="ARBA" id="ARBA00023136"/>
    </source>
</evidence>
<dbReference type="RefSeq" id="WP_061083168.1">
    <property type="nucleotide sequence ID" value="NZ_JAAXPG010000038.1"/>
</dbReference>
<keyword evidence="9" id="KW-1185">Reference proteome</keyword>
<evidence type="ECO:0000256" key="4">
    <source>
        <dbReference type="ARBA" id="ARBA00022989"/>
    </source>
</evidence>
<dbReference type="PANTHER" id="PTHR35007:SF3">
    <property type="entry name" value="POSSIBLE CONSERVED ALANINE RICH MEMBRANE PROTEIN"/>
    <property type="match status" value="1"/>
</dbReference>
<reference evidence="8 9" key="1">
    <citation type="submission" date="2020-04" db="EMBL/GenBank/DDBJ databases">
        <title>MicrobeNet Type strains.</title>
        <authorList>
            <person name="Nicholson A.C."/>
        </authorList>
    </citation>
    <scope>NUCLEOTIDE SEQUENCE [LARGE SCALE GENOMIC DNA]</scope>
    <source>
        <strain evidence="8 9">ATCC 23612</strain>
    </source>
</reference>
<gene>
    <name evidence="8" type="ORF">HGB44_28070</name>
</gene>
<feature type="domain" description="Type II secretion system protein GspF" evidence="7">
    <location>
        <begin position="102"/>
        <end position="221"/>
    </location>
</feature>
<evidence type="ECO:0000256" key="1">
    <source>
        <dbReference type="ARBA" id="ARBA00004651"/>
    </source>
</evidence>
<keyword evidence="5 6" id="KW-0472">Membrane</keyword>
<dbReference type="Pfam" id="PF00482">
    <property type="entry name" value="T2SSF"/>
    <property type="match status" value="1"/>
</dbReference>
<sequence>MFLTAAAVLGAACVWILLGGGPARELRPPSRAPARPGPPVRLLGPTLAGAFALTLAVALFGAVGGVVAAGVCAALWVRGSRSSASRSDRLPVTADLPVVIGLLASGIRAGATVPACLTAVSRAARGRLGEELAAVAEQLRLGAAPAEAWRRPALPEPLLPVGRDLARAADTGAPVADLLDRHAADLRRTLRARGTARVERLGVLVVAPLGLCFLPAFVLIGIVPMAAELLSRALGG</sequence>
<dbReference type="PANTHER" id="PTHR35007">
    <property type="entry name" value="INTEGRAL MEMBRANE PROTEIN-RELATED"/>
    <property type="match status" value="1"/>
</dbReference>
<keyword evidence="4 6" id="KW-1133">Transmembrane helix</keyword>
<evidence type="ECO:0000313" key="9">
    <source>
        <dbReference type="Proteomes" id="UP000553209"/>
    </source>
</evidence>
<dbReference type="InterPro" id="IPR018076">
    <property type="entry name" value="T2SS_GspF_dom"/>
</dbReference>
<keyword evidence="3 6" id="KW-0812">Transmembrane</keyword>
<proteinExistence type="predicted"/>
<dbReference type="GO" id="GO:0005886">
    <property type="term" value="C:plasma membrane"/>
    <property type="evidence" value="ECO:0007669"/>
    <property type="project" value="UniProtKB-SubCell"/>
</dbReference>
<organism evidence="8 9">
    <name type="scientific">Nocardiopsis alborubida</name>
    <dbReference type="NCBI Taxonomy" id="146802"/>
    <lineage>
        <taxon>Bacteria</taxon>
        <taxon>Bacillati</taxon>
        <taxon>Actinomycetota</taxon>
        <taxon>Actinomycetes</taxon>
        <taxon>Streptosporangiales</taxon>
        <taxon>Nocardiopsidaceae</taxon>
        <taxon>Nocardiopsis</taxon>
    </lineage>
</organism>
<evidence type="ECO:0000313" key="8">
    <source>
        <dbReference type="EMBL" id="NKZ01501.1"/>
    </source>
</evidence>
<dbReference type="AlphaFoldDB" id="A0A7X6RSX0"/>
<feature type="transmembrane region" description="Helical" evidence="6">
    <location>
        <begin position="47"/>
        <end position="77"/>
    </location>
</feature>
<accession>A0A7X6RSX0</accession>
<feature type="transmembrane region" description="Helical" evidence="6">
    <location>
        <begin position="201"/>
        <end position="227"/>
    </location>
</feature>
<protein>
    <submittedName>
        <fullName evidence="8">Type II secretion system F family protein</fullName>
    </submittedName>
</protein>
<keyword evidence="2" id="KW-1003">Cell membrane</keyword>
<name>A0A7X6RSX0_9ACTN</name>
<evidence type="ECO:0000256" key="2">
    <source>
        <dbReference type="ARBA" id="ARBA00022475"/>
    </source>
</evidence>
<evidence type="ECO:0000259" key="7">
    <source>
        <dbReference type="Pfam" id="PF00482"/>
    </source>
</evidence>
<evidence type="ECO:0000256" key="6">
    <source>
        <dbReference type="SAM" id="Phobius"/>
    </source>
</evidence>
<evidence type="ECO:0000256" key="3">
    <source>
        <dbReference type="ARBA" id="ARBA00022692"/>
    </source>
</evidence>